<organism evidence="1">
    <name type="scientific">Oryza nivara</name>
    <name type="common">Indian wild rice</name>
    <name type="synonym">Oryza sativa f. spontanea</name>
    <dbReference type="NCBI Taxonomy" id="4536"/>
    <lineage>
        <taxon>Eukaryota</taxon>
        <taxon>Viridiplantae</taxon>
        <taxon>Streptophyta</taxon>
        <taxon>Embryophyta</taxon>
        <taxon>Tracheophyta</taxon>
        <taxon>Spermatophyta</taxon>
        <taxon>Magnoliopsida</taxon>
        <taxon>Liliopsida</taxon>
        <taxon>Poales</taxon>
        <taxon>Poaceae</taxon>
        <taxon>BOP clade</taxon>
        <taxon>Oryzoideae</taxon>
        <taxon>Oryzeae</taxon>
        <taxon>Oryzinae</taxon>
        <taxon>Oryza</taxon>
    </lineage>
</organism>
<dbReference type="Proteomes" id="UP000006591">
    <property type="component" value="Chromosome 2"/>
</dbReference>
<dbReference type="EnsemblPlants" id="ONIVA02G03950.1">
    <property type="protein sequence ID" value="ONIVA02G03950.1"/>
    <property type="gene ID" value="ONIVA02G03950"/>
</dbReference>
<evidence type="ECO:0000313" key="2">
    <source>
        <dbReference type="Proteomes" id="UP000006591"/>
    </source>
</evidence>
<dbReference type="PANTHER" id="PTHR33085:SF88">
    <property type="entry name" value="OS08G0165000 PROTEIN"/>
    <property type="match status" value="1"/>
</dbReference>
<dbReference type="AlphaFoldDB" id="A0A0E0G1A7"/>
<evidence type="ECO:0008006" key="3">
    <source>
        <dbReference type="Google" id="ProtNLM"/>
    </source>
</evidence>
<evidence type="ECO:0000313" key="1">
    <source>
        <dbReference type="EnsemblPlants" id="ONIVA02G03950.1"/>
    </source>
</evidence>
<reference evidence="1" key="2">
    <citation type="submission" date="2018-04" db="EMBL/GenBank/DDBJ databases">
        <title>OnivRS2 (Oryza nivara Reference Sequence Version 2).</title>
        <authorList>
            <person name="Zhang J."/>
            <person name="Kudrna D."/>
            <person name="Lee S."/>
            <person name="Talag J."/>
            <person name="Rajasekar S."/>
            <person name="Welchert J."/>
            <person name="Hsing Y.-I."/>
            <person name="Wing R.A."/>
        </authorList>
    </citation>
    <scope>NUCLEOTIDE SEQUENCE [LARGE SCALE GENOMIC DNA]</scope>
    <source>
        <strain evidence="1">SL10</strain>
    </source>
</reference>
<accession>A0A0E0G1A7</accession>
<dbReference type="HOGENOM" id="CLU_018267_0_1_1"/>
<keyword evidence="2" id="KW-1185">Reference proteome</keyword>
<proteinExistence type="predicted"/>
<reference evidence="1" key="1">
    <citation type="submission" date="2015-04" db="UniProtKB">
        <authorList>
            <consortium name="EnsemblPlants"/>
        </authorList>
    </citation>
    <scope>IDENTIFICATION</scope>
    <source>
        <strain evidence="1">SL10</strain>
    </source>
</reference>
<protein>
    <recommendedName>
        <fullName evidence="3">DUF1618 domain-containing protein</fullName>
    </recommendedName>
</protein>
<dbReference type="Gramene" id="ONIVA02G03950.1">
    <property type="protein sequence ID" value="ONIVA02G03950.1"/>
    <property type="gene ID" value="ONIVA02G03950"/>
</dbReference>
<dbReference type="InterPro" id="IPR012871">
    <property type="entry name" value="DUF1668_ORYSA"/>
</dbReference>
<name>A0A0E0G1A7_ORYNI</name>
<dbReference type="PANTHER" id="PTHR33085">
    <property type="entry name" value="OS12G0113100 PROTEIN-RELATED"/>
    <property type="match status" value="1"/>
</dbReference>
<dbReference type="OMA" id="NFMAFGL"/>
<sequence>MGSLRRVVHLVTALNGSANLRHIDTSRFFSRRPPPPFSPSSMAVVTEESSLPEPSMSFYPAPAPPESNGDIGVMLFGRARDRLLVTDQSVSAAIYDAGTHALLAETTPLKPKYWPVSVPVGDDIYLFDLYPRVPCGGRHCFEAVTAVDSSSSSYCSRALPPPPFLFAPGYSPKPIESYTVVGGSEVWISTARAGTYAFDTVSCSWSKQADWPMPFAGLAEYVPEHKLWFGLSSSRMDKHPLCAVDLAAASPETGPELTDMWMELSVPREWIPVETFLVHLGSSRFFVARFFQELVEVRCDFSQRFDRFAVFTGVELERTSRGELRMIKHKSERWLLNNIRHPNMVQQQLHNRQTPVLPSVTLQETQASNCHVNRSVCQQAEASINRRI</sequence>
<dbReference type="Pfam" id="PF07893">
    <property type="entry name" value="DUF1668"/>
    <property type="match status" value="1"/>
</dbReference>